<dbReference type="SUPFAM" id="SSF54909">
    <property type="entry name" value="Dimeric alpha+beta barrel"/>
    <property type="match status" value="1"/>
</dbReference>
<dbReference type="RefSeq" id="WP_149818058.1">
    <property type="nucleotide sequence ID" value="NZ_VUOA01000022.1"/>
</dbReference>
<feature type="domain" description="YCII-related" evidence="2">
    <location>
        <begin position="21"/>
        <end position="92"/>
    </location>
</feature>
<evidence type="ECO:0000256" key="1">
    <source>
        <dbReference type="ARBA" id="ARBA00007689"/>
    </source>
</evidence>
<dbReference type="Pfam" id="PF03795">
    <property type="entry name" value="YCII"/>
    <property type="match status" value="1"/>
</dbReference>
<protein>
    <recommendedName>
        <fullName evidence="2">YCII-related domain-containing protein</fullName>
    </recommendedName>
</protein>
<dbReference type="InterPro" id="IPR011008">
    <property type="entry name" value="Dimeric_a/b-barrel"/>
</dbReference>
<accession>A0A5B2VCR7</accession>
<dbReference type="EMBL" id="VUOA01000022">
    <property type="protein sequence ID" value="KAA2236851.1"/>
    <property type="molecule type" value="Genomic_DNA"/>
</dbReference>
<comment type="similarity">
    <text evidence="1">Belongs to the YciI family.</text>
</comment>
<dbReference type="OrthoDB" id="6928805at2"/>
<keyword evidence="4" id="KW-1185">Reference proteome</keyword>
<proteinExistence type="inferred from homology"/>
<dbReference type="AlphaFoldDB" id="A0A5B2VCR7"/>
<name>A0A5B2VCR7_9HYPH</name>
<dbReference type="Proteomes" id="UP000323142">
    <property type="component" value="Unassembled WGS sequence"/>
</dbReference>
<reference evidence="3 4" key="2">
    <citation type="submission" date="2019-09" db="EMBL/GenBank/DDBJ databases">
        <authorList>
            <person name="Jin C."/>
        </authorList>
    </citation>
    <scope>NUCLEOTIDE SEQUENCE [LARGE SCALE GENOMIC DNA]</scope>
    <source>
        <strain evidence="3 4">BN140002</strain>
    </source>
</reference>
<sequence length="106" mass="11067">MGFFLCQLRGPRPTFPSDMSPEEGALMGEHAAYWGGLAREGAAVAFGPVFDPAGPWGLALVEIADEAGARALTGADPVIRAGRGFRYDIHPMPQVVLRATPASAAS</sequence>
<evidence type="ECO:0000259" key="2">
    <source>
        <dbReference type="Pfam" id="PF03795"/>
    </source>
</evidence>
<evidence type="ECO:0000313" key="4">
    <source>
        <dbReference type="Proteomes" id="UP000323142"/>
    </source>
</evidence>
<organism evidence="3 4">
    <name type="scientific">Salinarimonas soli</name>
    <dbReference type="NCBI Taxonomy" id="1638099"/>
    <lineage>
        <taxon>Bacteria</taxon>
        <taxon>Pseudomonadati</taxon>
        <taxon>Pseudomonadota</taxon>
        <taxon>Alphaproteobacteria</taxon>
        <taxon>Hyphomicrobiales</taxon>
        <taxon>Salinarimonadaceae</taxon>
        <taxon>Salinarimonas</taxon>
    </lineage>
</organism>
<reference evidence="3 4" key="1">
    <citation type="submission" date="2019-09" db="EMBL/GenBank/DDBJ databases">
        <title>Salinarimonas rosea gen. nov., sp. nov., a new member of the a-2 subgroup of the Proteobacteria.</title>
        <authorList>
            <person name="Liu J."/>
        </authorList>
    </citation>
    <scope>NUCLEOTIDE SEQUENCE [LARGE SCALE GENOMIC DNA]</scope>
    <source>
        <strain evidence="3 4">BN140002</strain>
    </source>
</reference>
<comment type="caution">
    <text evidence="3">The sequence shown here is derived from an EMBL/GenBank/DDBJ whole genome shotgun (WGS) entry which is preliminary data.</text>
</comment>
<dbReference type="InterPro" id="IPR005545">
    <property type="entry name" value="YCII"/>
</dbReference>
<evidence type="ECO:0000313" key="3">
    <source>
        <dbReference type="EMBL" id="KAA2236851.1"/>
    </source>
</evidence>
<gene>
    <name evidence="3" type="ORF">F0L46_12730</name>
</gene>